<protein>
    <submittedName>
        <fullName evidence="1">Uncharacterized protein</fullName>
    </submittedName>
</protein>
<organism evidence="1 2">
    <name type="scientific">Portunus trituberculatus</name>
    <name type="common">Swimming crab</name>
    <name type="synonym">Neptunus trituberculatus</name>
    <dbReference type="NCBI Taxonomy" id="210409"/>
    <lineage>
        <taxon>Eukaryota</taxon>
        <taxon>Metazoa</taxon>
        <taxon>Ecdysozoa</taxon>
        <taxon>Arthropoda</taxon>
        <taxon>Crustacea</taxon>
        <taxon>Multicrustacea</taxon>
        <taxon>Malacostraca</taxon>
        <taxon>Eumalacostraca</taxon>
        <taxon>Eucarida</taxon>
        <taxon>Decapoda</taxon>
        <taxon>Pleocyemata</taxon>
        <taxon>Brachyura</taxon>
        <taxon>Eubrachyura</taxon>
        <taxon>Portunoidea</taxon>
        <taxon>Portunidae</taxon>
        <taxon>Portuninae</taxon>
        <taxon>Portunus</taxon>
    </lineage>
</organism>
<name>A0A5B7CMP9_PORTR</name>
<accession>A0A5B7CMP9</accession>
<sequence>MGDCGNSTINTDFSMLLCRVKLNFNFKKAINLMVECWYFVNIGEVEHGWRKVPLWFEAETSGSELSATHETV</sequence>
<comment type="caution">
    <text evidence="1">The sequence shown here is derived from an EMBL/GenBank/DDBJ whole genome shotgun (WGS) entry which is preliminary data.</text>
</comment>
<gene>
    <name evidence="1" type="ORF">E2C01_003071</name>
</gene>
<evidence type="ECO:0000313" key="1">
    <source>
        <dbReference type="EMBL" id="MPC10435.1"/>
    </source>
</evidence>
<reference evidence="1 2" key="1">
    <citation type="submission" date="2019-05" db="EMBL/GenBank/DDBJ databases">
        <title>Another draft genome of Portunus trituberculatus and its Hox gene families provides insights of decapod evolution.</title>
        <authorList>
            <person name="Jeong J.-H."/>
            <person name="Song I."/>
            <person name="Kim S."/>
            <person name="Choi T."/>
            <person name="Kim D."/>
            <person name="Ryu S."/>
            <person name="Kim W."/>
        </authorList>
    </citation>
    <scope>NUCLEOTIDE SEQUENCE [LARGE SCALE GENOMIC DNA]</scope>
    <source>
        <tissue evidence="1">Muscle</tissue>
    </source>
</reference>
<proteinExistence type="predicted"/>
<evidence type="ECO:0000313" key="2">
    <source>
        <dbReference type="Proteomes" id="UP000324222"/>
    </source>
</evidence>
<dbReference type="Proteomes" id="UP000324222">
    <property type="component" value="Unassembled WGS sequence"/>
</dbReference>
<keyword evidence="2" id="KW-1185">Reference proteome</keyword>
<dbReference type="EMBL" id="VSRR010000117">
    <property type="protein sequence ID" value="MPC10435.1"/>
    <property type="molecule type" value="Genomic_DNA"/>
</dbReference>
<dbReference type="AlphaFoldDB" id="A0A5B7CMP9"/>